<protein>
    <submittedName>
        <fullName evidence="1">Uncharacterized protein</fullName>
    </submittedName>
</protein>
<proteinExistence type="predicted"/>
<dbReference type="EMBL" id="GGEC01088837">
    <property type="protein sequence ID" value="MBX69321.1"/>
    <property type="molecule type" value="Transcribed_RNA"/>
</dbReference>
<name>A0A2P2QR07_RHIMU</name>
<reference evidence="1" key="1">
    <citation type="submission" date="2018-02" db="EMBL/GenBank/DDBJ databases">
        <title>Rhizophora mucronata_Transcriptome.</title>
        <authorList>
            <person name="Meera S.P."/>
            <person name="Sreeshan A."/>
            <person name="Augustine A."/>
        </authorList>
    </citation>
    <scope>NUCLEOTIDE SEQUENCE</scope>
    <source>
        <tissue evidence="1">Leaf</tissue>
    </source>
</reference>
<dbReference type="AlphaFoldDB" id="A0A2P2QR07"/>
<sequence length="30" mass="3665">MHYQHFFLLLRFAGSLMEHSDRKHGTYVDQ</sequence>
<accession>A0A2P2QR07</accession>
<evidence type="ECO:0000313" key="1">
    <source>
        <dbReference type="EMBL" id="MBX69321.1"/>
    </source>
</evidence>
<organism evidence="1">
    <name type="scientific">Rhizophora mucronata</name>
    <name type="common">Asiatic mangrove</name>
    <dbReference type="NCBI Taxonomy" id="61149"/>
    <lineage>
        <taxon>Eukaryota</taxon>
        <taxon>Viridiplantae</taxon>
        <taxon>Streptophyta</taxon>
        <taxon>Embryophyta</taxon>
        <taxon>Tracheophyta</taxon>
        <taxon>Spermatophyta</taxon>
        <taxon>Magnoliopsida</taxon>
        <taxon>eudicotyledons</taxon>
        <taxon>Gunneridae</taxon>
        <taxon>Pentapetalae</taxon>
        <taxon>rosids</taxon>
        <taxon>fabids</taxon>
        <taxon>Malpighiales</taxon>
        <taxon>Rhizophoraceae</taxon>
        <taxon>Rhizophora</taxon>
    </lineage>
</organism>